<evidence type="ECO:0000313" key="2">
    <source>
        <dbReference type="Proteomes" id="UP000192247"/>
    </source>
</evidence>
<gene>
    <name evidence="1" type="ORF">BIW11_09102</name>
</gene>
<dbReference type="InParanoid" id="A0A1V9XM27"/>
<dbReference type="OrthoDB" id="10410333at2759"/>
<evidence type="ECO:0000313" key="1">
    <source>
        <dbReference type="EMBL" id="OQR74398.1"/>
    </source>
</evidence>
<sequence>MDKYHLCKSRVKMLIGGKKISSINPQHEGLSTMRALMVSCMLLVCAHAAHSGTYSSASLNSVYPAQAFSYTNQAFLKAQVRVASASGVPAVFRAPFVNRNGVASRNPDAVWNDPVEHLPLVNKPVQGAELLVYGDPGYGAFRGNFGGLSSNAGLYGYQFKRSARA</sequence>
<protein>
    <submittedName>
        <fullName evidence="1">Uncharacterized protein</fullName>
    </submittedName>
</protein>
<dbReference type="EMBL" id="MNPL01008049">
    <property type="protein sequence ID" value="OQR74398.1"/>
    <property type="molecule type" value="Genomic_DNA"/>
</dbReference>
<reference evidence="1 2" key="1">
    <citation type="journal article" date="2017" name="Gigascience">
        <title>Draft genome of the honey bee ectoparasitic mite, Tropilaelaps mercedesae, is shaped by the parasitic life history.</title>
        <authorList>
            <person name="Dong X."/>
            <person name="Armstrong S.D."/>
            <person name="Xia D."/>
            <person name="Makepeace B.L."/>
            <person name="Darby A.C."/>
            <person name="Kadowaki T."/>
        </authorList>
    </citation>
    <scope>NUCLEOTIDE SEQUENCE [LARGE SCALE GENOMIC DNA]</scope>
    <source>
        <strain evidence="1">Wuxi-XJTLU</strain>
    </source>
</reference>
<organism evidence="1 2">
    <name type="scientific">Tropilaelaps mercedesae</name>
    <dbReference type="NCBI Taxonomy" id="418985"/>
    <lineage>
        <taxon>Eukaryota</taxon>
        <taxon>Metazoa</taxon>
        <taxon>Ecdysozoa</taxon>
        <taxon>Arthropoda</taxon>
        <taxon>Chelicerata</taxon>
        <taxon>Arachnida</taxon>
        <taxon>Acari</taxon>
        <taxon>Parasitiformes</taxon>
        <taxon>Mesostigmata</taxon>
        <taxon>Gamasina</taxon>
        <taxon>Dermanyssoidea</taxon>
        <taxon>Laelapidae</taxon>
        <taxon>Tropilaelaps</taxon>
    </lineage>
</organism>
<dbReference type="Proteomes" id="UP000192247">
    <property type="component" value="Unassembled WGS sequence"/>
</dbReference>
<keyword evidence="2" id="KW-1185">Reference proteome</keyword>
<name>A0A1V9XM27_9ACAR</name>
<dbReference type="AlphaFoldDB" id="A0A1V9XM27"/>
<comment type="caution">
    <text evidence="1">The sequence shown here is derived from an EMBL/GenBank/DDBJ whole genome shotgun (WGS) entry which is preliminary data.</text>
</comment>
<accession>A0A1V9XM27</accession>
<proteinExistence type="predicted"/>